<keyword evidence="1" id="KW-0436">Ligase</keyword>
<gene>
    <name evidence="5" type="ORF">B1A_19129</name>
</gene>
<evidence type="ECO:0000259" key="4">
    <source>
        <dbReference type="PROSITE" id="PS50979"/>
    </source>
</evidence>
<dbReference type="SMART" id="SM00878">
    <property type="entry name" value="Biotin_carb_C"/>
    <property type="match status" value="1"/>
</dbReference>
<name>T0YM12_9ZZZZ</name>
<dbReference type="InterPro" id="IPR051602">
    <property type="entry name" value="ACC_Biotin_Carboxylase"/>
</dbReference>
<dbReference type="Pfam" id="PF02785">
    <property type="entry name" value="Biotin_carb_C"/>
    <property type="match status" value="1"/>
</dbReference>
<dbReference type="PANTHER" id="PTHR48095:SF2">
    <property type="entry name" value="BIOTIN CARBOXYLASE, CHLOROPLASTIC"/>
    <property type="match status" value="1"/>
</dbReference>
<evidence type="ECO:0000256" key="3">
    <source>
        <dbReference type="ARBA" id="ARBA00022840"/>
    </source>
</evidence>
<keyword evidence="2" id="KW-0547">Nucleotide-binding</keyword>
<dbReference type="InterPro" id="IPR005482">
    <property type="entry name" value="Biotin_COase_C"/>
</dbReference>
<dbReference type="PANTHER" id="PTHR48095">
    <property type="entry name" value="PYRUVATE CARBOXYLASE SUBUNIT A"/>
    <property type="match status" value="1"/>
</dbReference>
<dbReference type="PROSITE" id="PS50979">
    <property type="entry name" value="BC"/>
    <property type="match status" value="1"/>
</dbReference>
<protein>
    <submittedName>
        <fullName evidence="5">Acetyl-CoA carboxylase biotin carboxylase subunit</fullName>
    </submittedName>
</protein>
<evidence type="ECO:0000256" key="1">
    <source>
        <dbReference type="ARBA" id="ARBA00022598"/>
    </source>
</evidence>
<sequence length="102" mass="11460">MSNFHAPGGPGVRMDTHLYSGYRVPPNYDSMIGKLIVHGADRDIALERMRVALGELIVEGVRTNLPLQQRIMADSGFRKGGQNIHYLEKRITERKDKSIKLG</sequence>
<dbReference type="InterPro" id="IPR011764">
    <property type="entry name" value="Biotin_carboxylation_dom"/>
</dbReference>
<evidence type="ECO:0000256" key="2">
    <source>
        <dbReference type="ARBA" id="ARBA00022741"/>
    </source>
</evidence>
<organism evidence="5">
    <name type="scientific">mine drainage metagenome</name>
    <dbReference type="NCBI Taxonomy" id="410659"/>
    <lineage>
        <taxon>unclassified sequences</taxon>
        <taxon>metagenomes</taxon>
        <taxon>ecological metagenomes</taxon>
    </lineage>
</organism>
<comment type="caution">
    <text evidence="5">The sequence shown here is derived from an EMBL/GenBank/DDBJ whole genome shotgun (WGS) entry which is preliminary data.</text>
</comment>
<reference evidence="5" key="2">
    <citation type="journal article" date="2014" name="ISME J.">
        <title>Microbial stratification in low pH oxic and suboxic macroscopic growths along an acid mine drainage.</title>
        <authorList>
            <person name="Mendez-Garcia C."/>
            <person name="Mesa V."/>
            <person name="Sprenger R.R."/>
            <person name="Richter M."/>
            <person name="Diez M.S."/>
            <person name="Solano J."/>
            <person name="Bargiela R."/>
            <person name="Golyshina O.V."/>
            <person name="Manteca A."/>
            <person name="Ramos J.L."/>
            <person name="Gallego J.R."/>
            <person name="Llorente I."/>
            <person name="Martins Dos Santos V.A."/>
            <person name="Jensen O.N."/>
            <person name="Pelaez A.I."/>
            <person name="Sanchez J."/>
            <person name="Ferrer M."/>
        </authorList>
    </citation>
    <scope>NUCLEOTIDE SEQUENCE</scope>
</reference>
<proteinExistence type="predicted"/>
<dbReference type="EMBL" id="AUZX01014116">
    <property type="protein sequence ID" value="EQD32947.1"/>
    <property type="molecule type" value="Genomic_DNA"/>
</dbReference>
<dbReference type="InterPro" id="IPR011054">
    <property type="entry name" value="Rudment_hybrid_motif"/>
</dbReference>
<reference evidence="5" key="1">
    <citation type="submission" date="2013-08" db="EMBL/GenBank/DDBJ databases">
        <authorList>
            <person name="Mendez C."/>
            <person name="Richter M."/>
            <person name="Ferrer M."/>
            <person name="Sanchez J."/>
        </authorList>
    </citation>
    <scope>NUCLEOTIDE SEQUENCE</scope>
</reference>
<dbReference type="GO" id="GO:0016874">
    <property type="term" value="F:ligase activity"/>
    <property type="evidence" value="ECO:0007669"/>
    <property type="project" value="UniProtKB-KW"/>
</dbReference>
<evidence type="ECO:0000313" key="5">
    <source>
        <dbReference type="EMBL" id="EQD32947.1"/>
    </source>
</evidence>
<feature type="domain" description="Biotin carboxylation" evidence="4">
    <location>
        <begin position="1"/>
        <end position="92"/>
    </location>
</feature>
<dbReference type="GO" id="GO:0005524">
    <property type="term" value="F:ATP binding"/>
    <property type="evidence" value="ECO:0007669"/>
    <property type="project" value="UniProtKB-KW"/>
</dbReference>
<keyword evidence="3" id="KW-0067">ATP-binding</keyword>
<dbReference type="SUPFAM" id="SSF51246">
    <property type="entry name" value="Rudiment single hybrid motif"/>
    <property type="match status" value="1"/>
</dbReference>
<dbReference type="Gene3D" id="3.30.470.20">
    <property type="entry name" value="ATP-grasp fold, B domain"/>
    <property type="match status" value="1"/>
</dbReference>
<accession>T0YM12</accession>
<dbReference type="AlphaFoldDB" id="T0YM12"/>